<sequence>MRQSPAPFPWDAGLCPFSRNFQTFYQNSMTIVGFLDTNFTKIPCGNWGSMLRFR</sequence>
<evidence type="ECO:0000313" key="1">
    <source>
        <dbReference type="EMBL" id="EEU96830.1"/>
    </source>
</evidence>
<protein>
    <submittedName>
        <fullName evidence="1">Uncharacterized protein</fullName>
    </submittedName>
</protein>
<organism evidence="1 2">
    <name type="scientific">Faecalibacterium duncaniae (strain DSM 17677 / JCM 31915 / A2-165)</name>
    <name type="common">Faecalibacterium prausnitzii</name>
    <dbReference type="NCBI Taxonomy" id="411483"/>
    <lineage>
        <taxon>Bacteria</taxon>
        <taxon>Bacillati</taxon>
        <taxon>Bacillota</taxon>
        <taxon>Clostridia</taxon>
        <taxon>Eubacteriales</taxon>
        <taxon>Oscillospiraceae</taxon>
        <taxon>Faecalibacterium</taxon>
    </lineage>
</organism>
<keyword evidence="2" id="KW-1185">Reference proteome</keyword>
<dbReference type="Proteomes" id="UP000004619">
    <property type="component" value="Unassembled WGS sequence"/>
</dbReference>
<dbReference type="STRING" id="411483.FAEPRAA2165_01512"/>
<name>C7H5E2_FAED2</name>
<dbReference type="EMBL" id="ACOP02000043">
    <property type="protein sequence ID" value="EEU96830.1"/>
    <property type="molecule type" value="Genomic_DNA"/>
</dbReference>
<proteinExistence type="predicted"/>
<dbReference type="HOGENOM" id="CLU_3043585_0_0_9"/>
<reference evidence="1" key="1">
    <citation type="submission" date="2009-08" db="EMBL/GenBank/DDBJ databases">
        <authorList>
            <person name="Weinstock G."/>
            <person name="Sodergren E."/>
            <person name="Clifton S."/>
            <person name="Fulton L."/>
            <person name="Fulton B."/>
            <person name="Courtney L."/>
            <person name="Fronick C."/>
            <person name="Harrison M."/>
            <person name="Strong C."/>
            <person name="Farmer C."/>
            <person name="Delahaunty K."/>
            <person name="Markovic C."/>
            <person name="Hall O."/>
            <person name="Minx P."/>
            <person name="Tomlinson C."/>
            <person name="Mitreva M."/>
            <person name="Nelson J."/>
            <person name="Hou S."/>
            <person name="Wollam A."/>
            <person name="Pepin K.H."/>
            <person name="Johnson M."/>
            <person name="Bhonagiri V."/>
            <person name="Nash W.E."/>
            <person name="Warren W."/>
            <person name="Chinwalla A."/>
            <person name="Mardis E.R."/>
            <person name="Wilson R.K."/>
        </authorList>
    </citation>
    <scope>NUCLEOTIDE SEQUENCE [LARGE SCALE GENOMIC DNA]</scope>
    <source>
        <strain evidence="1">A2-165</strain>
    </source>
</reference>
<gene>
    <name evidence="1" type="ORF">FAEPRAA2165_01512</name>
</gene>
<evidence type="ECO:0000313" key="2">
    <source>
        <dbReference type="Proteomes" id="UP000004619"/>
    </source>
</evidence>
<comment type="caution">
    <text evidence="1">The sequence shown here is derived from an EMBL/GenBank/DDBJ whole genome shotgun (WGS) entry which is preliminary data.</text>
</comment>
<accession>C7H5E2</accession>
<dbReference type="AlphaFoldDB" id="C7H5E2"/>